<dbReference type="SUPFAM" id="SSF52540">
    <property type="entry name" value="P-loop containing nucleoside triphosphate hydrolases"/>
    <property type="match status" value="1"/>
</dbReference>
<accession>A0A4V5MYM7</accession>
<feature type="compositionally biased region" description="Low complexity" evidence="2">
    <location>
        <begin position="448"/>
        <end position="474"/>
    </location>
</feature>
<dbReference type="InterPro" id="IPR049945">
    <property type="entry name" value="AAA_22"/>
</dbReference>
<evidence type="ECO:0000256" key="1">
    <source>
        <dbReference type="SAM" id="Coils"/>
    </source>
</evidence>
<protein>
    <recommendedName>
        <fullName evidence="3">ORC1/DEAH AAA+ ATPase domain-containing protein</fullName>
    </recommendedName>
</protein>
<feature type="region of interest" description="Disordered" evidence="2">
    <location>
        <begin position="429"/>
        <end position="576"/>
    </location>
</feature>
<comment type="caution">
    <text evidence="4">The sequence shown here is derived from an EMBL/GenBank/DDBJ whole genome shotgun (WGS) entry which is preliminary data.</text>
</comment>
<organism evidence="4 5">
    <name type="scientific">Actinacidiphila oryziradicis</name>
    <dbReference type="NCBI Taxonomy" id="2571141"/>
    <lineage>
        <taxon>Bacteria</taxon>
        <taxon>Bacillati</taxon>
        <taxon>Actinomycetota</taxon>
        <taxon>Actinomycetes</taxon>
        <taxon>Kitasatosporales</taxon>
        <taxon>Streptomycetaceae</taxon>
        <taxon>Actinacidiphila</taxon>
    </lineage>
</organism>
<feature type="compositionally biased region" description="Pro residues" evidence="2">
    <location>
        <begin position="540"/>
        <end position="557"/>
    </location>
</feature>
<feature type="coiled-coil region" evidence="1">
    <location>
        <begin position="991"/>
        <end position="1064"/>
    </location>
</feature>
<dbReference type="Gene3D" id="3.40.50.300">
    <property type="entry name" value="P-loop containing nucleotide triphosphate hydrolases"/>
    <property type="match status" value="1"/>
</dbReference>
<dbReference type="InterPro" id="IPR027417">
    <property type="entry name" value="P-loop_NTPase"/>
</dbReference>
<keyword evidence="1" id="KW-0175">Coiled coil</keyword>
<name>A0A4V5MYM7_9ACTN</name>
<dbReference type="Proteomes" id="UP000305778">
    <property type="component" value="Unassembled WGS sequence"/>
</dbReference>
<dbReference type="EMBL" id="SUMC01000048">
    <property type="protein sequence ID" value="TKA04739.1"/>
    <property type="molecule type" value="Genomic_DNA"/>
</dbReference>
<feature type="compositionally biased region" description="Basic and acidic residues" evidence="2">
    <location>
        <begin position="477"/>
        <end position="490"/>
    </location>
</feature>
<feature type="domain" description="ORC1/DEAH AAA+ ATPase" evidence="3">
    <location>
        <begin position="1372"/>
        <end position="1514"/>
    </location>
</feature>
<evidence type="ECO:0000259" key="3">
    <source>
        <dbReference type="Pfam" id="PF13401"/>
    </source>
</evidence>
<dbReference type="OrthoDB" id="6951663at2"/>
<gene>
    <name evidence="4" type="ORF">FCI23_34855</name>
</gene>
<evidence type="ECO:0000313" key="4">
    <source>
        <dbReference type="EMBL" id="TKA04739.1"/>
    </source>
</evidence>
<reference evidence="4 5" key="1">
    <citation type="submission" date="2019-04" db="EMBL/GenBank/DDBJ databases">
        <title>Streptomyces oryziradicis sp. nov., a novel actinomycete isolated from rhizosphere soil of rice (Oryza sativa L.).</title>
        <authorList>
            <person name="Li C."/>
        </authorList>
    </citation>
    <scope>NUCLEOTIDE SEQUENCE [LARGE SCALE GENOMIC DNA]</scope>
    <source>
        <strain evidence="4 5">NEAU-C40</strain>
    </source>
</reference>
<keyword evidence="5" id="KW-1185">Reference proteome</keyword>
<feature type="compositionally biased region" description="Low complexity" evidence="2">
    <location>
        <begin position="504"/>
        <end position="536"/>
    </location>
</feature>
<sequence>MSLSRQSRTTPAGESDTPYPVDLGPLQQEGLTPDLLAALEALSAALTETRSANPTPLAGALSRLTEADVEHALNSTPVQWRRNLLSTLRIPIDGTRVYRALCHDVLTRIQRDPEGPRAQQAARHLTHPVFHDLALAFEHTNGVAEDASRPLTHRWSPALLRLTAWAQLGASVDSAHIWSWALIQPWMTDTGVPVEGVLEAAQLVVDLAPDATAEEDEGEDMPDEADGPPQVEVELVAERPDSDRLGAALQSVKEALEAAAEPARRTAAAIAAEARPDDADLSALRSVTEAFDAAARGLRAHGAQPAKADLAHVRKETRAALDRLSAAPLRERLAQVARLACRHDDAALAQDLVTARERARAIRDASEWGAADLEDAEALDALLTMVELHADEHDPAEVLALLPTAVKSRWLAYPAGNYTQLLFRPADEEPVEATVQGEEPVEATVQGEESVPAESAPEALPTEAATAALLPRPTRGSAKEATGDHDEGRHPATAANEAASAVGATVPEPRAAEEPPAVNAPVVPTAEGEPDAGAVEPEPDPVPPVPEPSAGPAPAASPRPEHPGRSAENRPSESHKSLAKLISAERYGLAASLAAGLGEPSHRITALQLAACAEAVRSASSESATRMRTLLAGPDFEELTASRPDAALTTAALLRTVLVTGDSEAGASLSRVASGLPLSLAQVADEVAQRALKSLLLHSPPLALARDTAELERALEDAREDCKQALDQVPSIRYTRAHKIVRRWWNPQKGLIGSLLRHAVDDDRSGLDALSRTVRELREPAVIQSKLDQIDREFMSPGARSRLDGPARQDLLRHTADRLALVDRWIRQAQELGARDTNWSADQVQEMRALVLGHREDVLRDVREQAVTGDGVAAATMEATATSLARTFALLSGEAQLEDTELTTELALHAELLKVPGAVVDATAGGIAAPDVPAAELARAGDRSWEDAVRVQVSNEHFATAQKLLDLWTKRQLPDLGEHTTPPEKLQSLVLESGKQVAHELRDTRQRLEENLRRARVDGALTEERERTFERRVQDAVPAPDGDLARVRRDLAALSGELNRAHATHAAALLTRLNEIDGLHAEDRERVEQLISARDLLTADELISHLVNGESIPDTQAADRSLAAFFPDVPNALPGMGISSELINAVRQRRRFEDLEALDYSALSPEIAEQTAQGLAGWADLASRKGSLRTQGVRESELLMPALRLIGYSSKKGPQRIEKPRSGSYRFLDVPAVEYTGSALVPAFGSGLRGSLRVMLVWDRPSAETLMSWIQQDPNDDSLLVAYFGTLSVRNRRALAAQSAGGRRAIVVLDDSALAHLAAIGNQRLDSAMRVLLPFSAVNPYVMGKRAPVSEEMFFGRRDELTSVQRATGDQVVFGGRGLGKSALLKEAGRKYEAQIPDSRFSLLLSLDSTFTGTNAPSSTVWDRIGRRLLEREALALPRRVKADSTLAYQHVLDGIKTWLREDTKRGLLIMLDEADGFFESDSPQFTETRRLRDLGAETEDRVKVVFAGLHSVQRYAKIAVNSPFSHLAQRPTVIGPLRPQDAVNLLIAPLAVLGYEFEEPALVHRILGHCSYQPFLLQMFGHRLVQTMHSKRSGTASGPPYTITRADVEAVQSDKDLRVSITEAFHDTLRLDSRYNVIANVVAHHAHHYGLDARLSQVQLREECTYWWPKGFDNLDTDQFRAYLSEMEGLGVLAPDPDHRGWHLRSANALSMIGNLGMVEAELEQASSRRVAEDFSKFEARHRSRDGHSHSPLTADQIADVLPGHGNQARLIIGTIATGIDRVSAALRDVAETTGWEMPQVSKRSDFDRELMGGKAGQQRVVVSDLTVKSPGEEACRETLEIAVHRNPVESGVTRSAVVIAGPDQRSLWSLALAGGQVEGLEIEALPLRRYTPDGLRSWAQEQEGVPFSSESQLQDLRDTTGGWPLLVDRLAATLKLEPNGGKALRQATAALDSGDGANEFLRQAGLTSKTPQWIAYRAVLVFMTDDGMIIDDLRAAIEADTDGDQLDAADALRILRAMQVFDVDTAGKHRLEPVLRACWNRVHAG</sequence>
<proteinExistence type="predicted"/>
<dbReference type="GO" id="GO:0016887">
    <property type="term" value="F:ATP hydrolysis activity"/>
    <property type="evidence" value="ECO:0007669"/>
    <property type="project" value="InterPro"/>
</dbReference>
<dbReference type="RefSeq" id="WP_136728171.1">
    <property type="nucleotide sequence ID" value="NZ_SUMC01000048.1"/>
</dbReference>
<dbReference type="Pfam" id="PF13401">
    <property type="entry name" value="AAA_22"/>
    <property type="match status" value="1"/>
</dbReference>
<feature type="compositionally biased region" description="Polar residues" evidence="2">
    <location>
        <begin position="1"/>
        <end position="12"/>
    </location>
</feature>
<evidence type="ECO:0000313" key="5">
    <source>
        <dbReference type="Proteomes" id="UP000305778"/>
    </source>
</evidence>
<feature type="compositionally biased region" description="Basic and acidic residues" evidence="2">
    <location>
        <begin position="559"/>
        <end position="576"/>
    </location>
</feature>
<feature type="region of interest" description="Disordered" evidence="2">
    <location>
        <begin position="1"/>
        <end position="27"/>
    </location>
</feature>
<evidence type="ECO:0000256" key="2">
    <source>
        <dbReference type="SAM" id="MobiDB-lite"/>
    </source>
</evidence>